<dbReference type="InterPro" id="IPR050712">
    <property type="entry name" value="NAD(P)H-dep_reductase"/>
</dbReference>
<sequence>MKLGIITGTTRPGNVGTTVGEWVIENLSDRTDVQLKDLKVIDFDLDLLNEPTMPGQANGEYENPKTAKWADAVKGCDAYVFVTGEYNAAPPAAMKNAADLLFVEWNGKPVGFVGYGFGGGQRAIKHWRDIVGNLKMKDVEATANIFLGEEFPEGQFTPAEGKAEDLQKVVDEIAALNSQA</sequence>
<dbReference type="PANTHER" id="PTHR30543:SF21">
    <property type="entry name" value="NAD(P)H-DEPENDENT FMN REDUCTASE LOT6"/>
    <property type="match status" value="1"/>
</dbReference>
<proteinExistence type="predicted"/>
<evidence type="ECO:0000313" key="3">
    <source>
        <dbReference type="Proteomes" id="UP000235363"/>
    </source>
</evidence>
<dbReference type="InterPro" id="IPR029039">
    <property type="entry name" value="Flavoprotein-like_sf"/>
</dbReference>
<feature type="domain" description="NADPH-dependent FMN reductase-like" evidence="1">
    <location>
        <begin position="1"/>
        <end position="141"/>
    </location>
</feature>
<evidence type="ECO:0000313" key="2">
    <source>
        <dbReference type="EMBL" id="PMC62320.1"/>
    </source>
</evidence>
<dbReference type="RefSeq" id="WP_102212740.1">
    <property type="nucleotide sequence ID" value="NZ_PNHF01000012.1"/>
</dbReference>
<organism evidence="2 3">
    <name type="scientific">Corynebacterium xerosis</name>
    <dbReference type="NCBI Taxonomy" id="1725"/>
    <lineage>
        <taxon>Bacteria</taxon>
        <taxon>Bacillati</taxon>
        <taxon>Actinomycetota</taxon>
        <taxon>Actinomycetes</taxon>
        <taxon>Mycobacteriales</taxon>
        <taxon>Corynebacteriaceae</taxon>
        <taxon>Corynebacterium</taxon>
    </lineage>
</organism>
<dbReference type="Pfam" id="PF03358">
    <property type="entry name" value="FMN_red"/>
    <property type="match status" value="1"/>
</dbReference>
<protein>
    <submittedName>
        <fullName evidence="2">NADPH-dependent FMN reductase</fullName>
    </submittedName>
</protein>
<dbReference type="PANTHER" id="PTHR30543">
    <property type="entry name" value="CHROMATE REDUCTASE"/>
    <property type="match status" value="1"/>
</dbReference>
<comment type="caution">
    <text evidence="2">The sequence shown here is derived from an EMBL/GenBank/DDBJ whole genome shotgun (WGS) entry which is preliminary data.</text>
</comment>
<evidence type="ECO:0000259" key="1">
    <source>
        <dbReference type="Pfam" id="PF03358"/>
    </source>
</evidence>
<dbReference type="GO" id="GO:0005829">
    <property type="term" value="C:cytosol"/>
    <property type="evidence" value="ECO:0007669"/>
    <property type="project" value="TreeGrafter"/>
</dbReference>
<gene>
    <name evidence="2" type="ORF">CJ204_06285</name>
</gene>
<dbReference type="SUPFAM" id="SSF52218">
    <property type="entry name" value="Flavoproteins"/>
    <property type="match status" value="1"/>
</dbReference>
<reference evidence="2 3" key="1">
    <citation type="submission" date="2017-09" db="EMBL/GenBank/DDBJ databases">
        <title>Bacterial strain isolated from the female urinary microbiota.</title>
        <authorList>
            <person name="Thomas-White K."/>
            <person name="Kumar N."/>
            <person name="Forster S."/>
            <person name="Putonti C."/>
            <person name="Lawley T."/>
            <person name="Wolfe A.J."/>
        </authorList>
    </citation>
    <scope>NUCLEOTIDE SEQUENCE [LARGE SCALE GENOMIC DNA]</scope>
    <source>
        <strain evidence="2 3">UMB0908</strain>
    </source>
</reference>
<dbReference type="InterPro" id="IPR005025">
    <property type="entry name" value="FMN_Rdtase-like_dom"/>
</dbReference>
<dbReference type="Gene3D" id="3.40.50.360">
    <property type="match status" value="1"/>
</dbReference>
<name>A0A2N6SZ48_9CORY</name>
<dbReference type="Proteomes" id="UP000235363">
    <property type="component" value="Unassembled WGS sequence"/>
</dbReference>
<dbReference type="GO" id="GO:0010181">
    <property type="term" value="F:FMN binding"/>
    <property type="evidence" value="ECO:0007669"/>
    <property type="project" value="TreeGrafter"/>
</dbReference>
<dbReference type="EMBL" id="PNHF01000012">
    <property type="protein sequence ID" value="PMC62320.1"/>
    <property type="molecule type" value="Genomic_DNA"/>
</dbReference>
<dbReference type="GO" id="GO:0016491">
    <property type="term" value="F:oxidoreductase activity"/>
    <property type="evidence" value="ECO:0007669"/>
    <property type="project" value="InterPro"/>
</dbReference>
<accession>A0A2N6SZ48</accession>
<dbReference type="AlphaFoldDB" id="A0A2N6SZ48"/>